<evidence type="ECO:0000313" key="1">
    <source>
        <dbReference type="Proteomes" id="UP000046392"/>
    </source>
</evidence>
<accession>A0A0N5BU26</accession>
<evidence type="ECO:0000313" key="2">
    <source>
        <dbReference type="WBParaSite" id="SPAL_0000934900.1"/>
    </source>
</evidence>
<dbReference type="Proteomes" id="UP000046392">
    <property type="component" value="Unplaced"/>
</dbReference>
<organism evidence="1 2">
    <name type="scientific">Strongyloides papillosus</name>
    <name type="common">Intestinal threadworm</name>
    <dbReference type="NCBI Taxonomy" id="174720"/>
    <lineage>
        <taxon>Eukaryota</taxon>
        <taxon>Metazoa</taxon>
        <taxon>Ecdysozoa</taxon>
        <taxon>Nematoda</taxon>
        <taxon>Chromadorea</taxon>
        <taxon>Rhabditida</taxon>
        <taxon>Tylenchina</taxon>
        <taxon>Panagrolaimomorpha</taxon>
        <taxon>Strongyloidoidea</taxon>
        <taxon>Strongyloididae</taxon>
        <taxon>Strongyloides</taxon>
    </lineage>
</organism>
<reference evidence="2" key="1">
    <citation type="submission" date="2017-02" db="UniProtKB">
        <authorList>
            <consortium name="WormBaseParasite"/>
        </authorList>
    </citation>
    <scope>IDENTIFICATION</scope>
</reference>
<protein>
    <submittedName>
        <fullName evidence="2">Astacin domain-containing protein</fullName>
    </submittedName>
</protein>
<proteinExistence type="predicted"/>
<sequence length="225" mass="25968">MNPNLLAYYGEKDCLMDQNISIFTDPPTSTFKIPSEQNKNKLNVKNYNSEQQGMLQQDIYGKYFMNLQNEKFTQDSLSSTQSSSIVGDTDKPKMILFNNSFFYNDLRNPLLLHDTYTIRSTTPTVSLERRLYESEKSFKNIDYESLVTENFQITHDPFLYQCARSNVDIVCGSYAMQYGDKIGYSSCSYIIVLSNLVFTAYCRAGVNASISCLQLKVKFYFIYEL</sequence>
<dbReference type="WBParaSite" id="SPAL_0000934900.1">
    <property type="protein sequence ID" value="SPAL_0000934900.1"/>
    <property type="gene ID" value="SPAL_0000934900"/>
</dbReference>
<dbReference type="AlphaFoldDB" id="A0A0N5BU26"/>
<keyword evidence="1" id="KW-1185">Reference proteome</keyword>
<name>A0A0N5BU26_STREA</name>